<dbReference type="PANTHER" id="PTHR46382">
    <property type="entry name" value="PHOSPHATIDATE CYTIDYLYLTRANSFERASE"/>
    <property type="match status" value="1"/>
</dbReference>
<keyword evidence="10 18" id="KW-0808">Transferase</keyword>
<keyword evidence="21" id="KW-1185">Reference proteome</keyword>
<comment type="caution">
    <text evidence="20">The sequence shown here is derived from an EMBL/GenBank/DDBJ whole genome shotgun (WGS) entry which is preliminary data.</text>
</comment>
<evidence type="ECO:0000256" key="4">
    <source>
        <dbReference type="ARBA" id="ARBA00005189"/>
    </source>
</evidence>
<reference evidence="21" key="1">
    <citation type="journal article" date="2019" name="Int. J. Syst. Evol. Microbiol.">
        <title>The Global Catalogue of Microorganisms (GCM) 10K type strain sequencing project: providing services to taxonomists for standard genome sequencing and annotation.</title>
        <authorList>
            <consortium name="The Broad Institute Genomics Platform"/>
            <consortium name="The Broad Institute Genome Sequencing Center for Infectious Disease"/>
            <person name="Wu L."/>
            <person name="Ma J."/>
        </authorList>
    </citation>
    <scope>NUCLEOTIDE SEQUENCE [LARGE SCALE GENOMIC DNA]</scope>
    <source>
        <strain evidence="21">KCTC 23707</strain>
    </source>
</reference>
<organism evidence="20 21">
    <name type="scientific">Chelativorans composti</name>
    <dbReference type="NCBI Taxonomy" id="768533"/>
    <lineage>
        <taxon>Bacteria</taxon>
        <taxon>Pseudomonadati</taxon>
        <taxon>Pseudomonadota</taxon>
        <taxon>Alphaproteobacteria</taxon>
        <taxon>Hyphomicrobiales</taxon>
        <taxon>Phyllobacteriaceae</taxon>
        <taxon>Chelativorans</taxon>
    </lineage>
</organism>
<sequence>MTGTDGKKPLSNLQLRVISGVILGAAVLLITWYGGFIFRLFATAMAAAMFFEWMAMRGEDHRLHLAVSRLALAAGLALLLLGLHPIHVFGGIAIAAAVGAVSGLATGRGLWAGLGILYAAVPAAALVYLRGADADGRWTIFFLFAVVWGTDTLAYFVGRALGGPKLAPSISPGKTWSGAVGGTLGAVIAGLLVASLAWEGIHPLQLILVIVLLSVASQAGDLFESAVKRRHGVKDSGNLIPGHGGVMDRVDGLVAAAVLLFVLWIPFLNSVG</sequence>
<evidence type="ECO:0000256" key="1">
    <source>
        <dbReference type="ARBA" id="ARBA00001698"/>
    </source>
</evidence>
<keyword evidence="11 18" id="KW-0812">Transmembrane</keyword>
<keyword evidence="14" id="KW-0443">Lipid metabolism</keyword>
<evidence type="ECO:0000313" key="20">
    <source>
        <dbReference type="EMBL" id="MFD2259008.1"/>
    </source>
</evidence>
<dbReference type="PANTHER" id="PTHR46382:SF1">
    <property type="entry name" value="PHOSPHATIDATE CYTIDYLYLTRANSFERASE"/>
    <property type="match status" value="1"/>
</dbReference>
<keyword evidence="16" id="KW-0594">Phospholipid biosynthesis</keyword>
<dbReference type="RefSeq" id="WP_345100336.1">
    <property type="nucleotide sequence ID" value="NZ_BAABGS010000074.1"/>
</dbReference>
<evidence type="ECO:0000256" key="7">
    <source>
        <dbReference type="ARBA" id="ARBA00019373"/>
    </source>
</evidence>
<keyword evidence="12 18" id="KW-0548">Nucleotidyltransferase</keyword>
<gene>
    <name evidence="20" type="ORF">ACFSMZ_04430</name>
</gene>
<evidence type="ECO:0000256" key="19">
    <source>
        <dbReference type="SAM" id="Phobius"/>
    </source>
</evidence>
<protein>
    <recommendedName>
        <fullName evidence="7 18">Phosphatidate cytidylyltransferase</fullName>
        <ecNumber evidence="6 18">2.7.7.41</ecNumber>
    </recommendedName>
</protein>
<evidence type="ECO:0000256" key="5">
    <source>
        <dbReference type="ARBA" id="ARBA00010185"/>
    </source>
</evidence>
<feature type="transmembrane region" description="Helical" evidence="19">
    <location>
        <begin position="250"/>
        <end position="267"/>
    </location>
</feature>
<comment type="catalytic activity">
    <reaction evidence="1 18">
        <text>a 1,2-diacyl-sn-glycero-3-phosphate + CTP + H(+) = a CDP-1,2-diacyl-sn-glycerol + diphosphate</text>
        <dbReference type="Rhea" id="RHEA:16229"/>
        <dbReference type="ChEBI" id="CHEBI:15378"/>
        <dbReference type="ChEBI" id="CHEBI:33019"/>
        <dbReference type="ChEBI" id="CHEBI:37563"/>
        <dbReference type="ChEBI" id="CHEBI:58332"/>
        <dbReference type="ChEBI" id="CHEBI:58608"/>
        <dbReference type="EC" id="2.7.7.41"/>
    </reaction>
</comment>
<dbReference type="InterPro" id="IPR000374">
    <property type="entry name" value="PC_trans"/>
</dbReference>
<keyword evidence="8" id="KW-1003">Cell membrane</keyword>
<evidence type="ECO:0000256" key="9">
    <source>
        <dbReference type="ARBA" id="ARBA00022516"/>
    </source>
</evidence>
<feature type="transmembrane region" description="Helical" evidence="19">
    <location>
        <begin position="138"/>
        <end position="157"/>
    </location>
</feature>
<keyword evidence="9" id="KW-0444">Lipid biosynthesis</keyword>
<keyword evidence="17" id="KW-1208">Phospholipid metabolism</keyword>
<dbReference type="Proteomes" id="UP001597373">
    <property type="component" value="Unassembled WGS sequence"/>
</dbReference>
<evidence type="ECO:0000256" key="8">
    <source>
        <dbReference type="ARBA" id="ARBA00022475"/>
    </source>
</evidence>
<evidence type="ECO:0000256" key="13">
    <source>
        <dbReference type="ARBA" id="ARBA00022989"/>
    </source>
</evidence>
<evidence type="ECO:0000256" key="11">
    <source>
        <dbReference type="ARBA" id="ARBA00022692"/>
    </source>
</evidence>
<evidence type="ECO:0000313" key="21">
    <source>
        <dbReference type="Proteomes" id="UP001597373"/>
    </source>
</evidence>
<evidence type="ECO:0000256" key="3">
    <source>
        <dbReference type="ARBA" id="ARBA00005119"/>
    </source>
</evidence>
<dbReference type="EMBL" id="JBHUIR010000017">
    <property type="protein sequence ID" value="MFD2259008.1"/>
    <property type="molecule type" value="Genomic_DNA"/>
</dbReference>
<dbReference type="EC" id="2.7.7.41" evidence="6 18"/>
<feature type="transmembrane region" description="Helical" evidence="19">
    <location>
        <begin position="20"/>
        <end position="51"/>
    </location>
</feature>
<dbReference type="PROSITE" id="PS01315">
    <property type="entry name" value="CDS"/>
    <property type="match status" value="1"/>
</dbReference>
<evidence type="ECO:0000256" key="18">
    <source>
        <dbReference type="RuleBase" id="RU003938"/>
    </source>
</evidence>
<evidence type="ECO:0000256" key="2">
    <source>
        <dbReference type="ARBA" id="ARBA00004651"/>
    </source>
</evidence>
<accession>A0ABW5DEM0</accession>
<feature type="transmembrane region" description="Helical" evidence="19">
    <location>
        <begin position="204"/>
        <end position="223"/>
    </location>
</feature>
<evidence type="ECO:0000256" key="17">
    <source>
        <dbReference type="ARBA" id="ARBA00023264"/>
    </source>
</evidence>
<comment type="similarity">
    <text evidence="5 18">Belongs to the CDS family.</text>
</comment>
<proteinExistence type="inferred from homology"/>
<feature type="transmembrane region" description="Helical" evidence="19">
    <location>
        <begin position="111"/>
        <end position="132"/>
    </location>
</feature>
<dbReference type="Pfam" id="PF01148">
    <property type="entry name" value="CTP_transf_1"/>
    <property type="match status" value="1"/>
</dbReference>
<evidence type="ECO:0000256" key="12">
    <source>
        <dbReference type="ARBA" id="ARBA00022695"/>
    </source>
</evidence>
<comment type="pathway">
    <text evidence="3 18">Phospholipid metabolism; CDP-diacylglycerol biosynthesis; CDP-diacylglycerol from sn-glycerol 3-phosphate: step 3/3.</text>
</comment>
<comment type="pathway">
    <text evidence="4">Lipid metabolism.</text>
</comment>
<evidence type="ECO:0000256" key="15">
    <source>
        <dbReference type="ARBA" id="ARBA00023136"/>
    </source>
</evidence>
<feature type="transmembrane region" description="Helical" evidence="19">
    <location>
        <begin position="178"/>
        <end position="198"/>
    </location>
</feature>
<dbReference type="GO" id="GO:0016779">
    <property type="term" value="F:nucleotidyltransferase activity"/>
    <property type="evidence" value="ECO:0007669"/>
    <property type="project" value="UniProtKB-KW"/>
</dbReference>
<comment type="subcellular location">
    <subcellularLocation>
        <location evidence="2">Cell membrane</location>
        <topology evidence="2">Multi-pass membrane protein</topology>
    </subcellularLocation>
</comment>
<evidence type="ECO:0000256" key="6">
    <source>
        <dbReference type="ARBA" id="ARBA00012487"/>
    </source>
</evidence>
<evidence type="ECO:0000256" key="10">
    <source>
        <dbReference type="ARBA" id="ARBA00022679"/>
    </source>
</evidence>
<name>A0ABW5DEM0_9HYPH</name>
<evidence type="ECO:0000256" key="16">
    <source>
        <dbReference type="ARBA" id="ARBA00023209"/>
    </source>
</evidence>
<keyword evidence="15 19" id="KW-0472">Membrane</keyword>
<keyword evidence="13 19" id="KW-1133">Transmembrane helix</keyword>
<evidence type="ECO:0000256" key="14">
    <source>
        <dbReference type="ARBA" id="ARBA00023098"/>
    </source>
</evidence>